<evidence type="ECO:0000256" key="3">
    <source>
        <dbReference type="ARBA" id="ARBA00022630"/>
    </source>
</evidence>
<dbReference type="SUPFAM" id="SSF56645">
    <property type="entry name" value="Acyl-CoA dehydrogenase NM domain-like"/>
    <property type="match status" value="1"/>
</dbReference>
<dbReference type="PROSITE" id="PS00073">
    <property type="entry name" value="ACYL_COA_DH_2"/>
    <property type="match status" value="1"/>
</dbReference>
<comment type="caution">
    <text evidence="16">The sequence shown here is derived from an EMBL/GenBank/DDBJ whole genome shotgun (WGS) entry which is preliminary data.</text>
</comment>
<dbReference type="Proteomes" id="UP000029846">
    <property type="component" value="Unassembled WGS sequence"/>
</dbReference>
<evidence type="ECO:0000256" key="7">
    <source>
        <dbReference type="ARBA" id="ARBA00066361"/>
    </source>
</evidence>
<evidence type="ECO:0000313" key="17">
    <source>
        <dbReference type="Proteomes" id="UP000029846"/>
    </source>
</evidence>
<dbReference type="GO" id="GO:0003995">
    <property type="term" value="F:acyl-CoA dehydrogenase activity"/>
    <property type="evidence" value="ECO:0007669"/>
    <property type="project" value="InterPro"/>
</dbReference>
<reference evidence="16 17" key="1">
    <citation type="submission" date="2014-09" db="EMBL/GenBank/DDBJ databases">
        <authorList>
            <person name="McGinnis J.M."/>
            <person name="Wolfgang W.J."/>
        </authorList>
    </citation>
    <scope>NUCLEOTIDE SEQUENCE [LARGE SCALE GENOMIC DNA]</scope>
    <source>
        <strain evidence="16 17">JCM 14014</strain>
    </source>
</reference>
<feature type="domain" description="Acyl-CoA oxidase/dehydrogenase middle" evidence="14">
    <location>
        <begin position="120"/>
        <end position="214"/>
    </location>
</feature>
<dbReference type="GO" id="GO:0050660">
    <property type="term" value="F:flavin adenine dinucleotide binding"/>
    <property type="evidence" value="ECO:0007669"/>
    <property type="project" value="InterPro"/>
</dbReference>
<proteinExistence type="inferred from homology"/>
<name>A0A099F236_9RHOB</name>
<dbReference type="InterPro" id="IPR009075">
    <property type="entry name" value="AcylCo_DH/oxidase_C"/>
</dbReference>
<dbReference type="InterPro" id="IPR009100">
    <property type="entry name" value="AcylCoA_DH/oxidase_NM_dom_sf"/>
</dbReference>
<dbReference type="Gene3D" id="1.20.140.10">
    <property type="entry name" value="Butyryl-CoA Dehydrogenase, subunit A, domain 3"/>
    <property type="match status" value="1"/>
</dbReference>
<dbReference type="InterPro" id="IPR006089">
    <property type="entry name" value="Acyl-CoA_DH_CS"/>
</dbReference>
<dbReference type="InterPro" id="IPR006091">
    <property type="entry name" value="Acyl-CoA_Oxase/DH_mid-dom"/>
</dbReference>
<dbReference type="Pfam" id="PF02770">
    <property type="entry name" value="Acyl-CoA_dh_M"/>
    <property type="match status" value="1"/>
</dbReference>
<dbReference type="Pfam" id="PF00441">
    <property type="entry name" value="Acyl-CoA_dh_1"/>
    <property type="match status" value="1"/>
</dbReference>
<evidence type="ECO:0000256" key="1">
    <source>
        <dbReference type="ARBA" id="ARBA00001974"/>
    </source>
</evidence>
<keyword evidence="4 12" id="KW-0274">FAD</keyword>
<sequence>MMLTGEQEQIRDAARDFAQGVLAPGAAMRDRESAFPRDELRQMGELGFLGMLVPEAHGGSDTGTTAYALAIEEIAAADGACSTIMSVHSSVGCVPILKYGTEDQKARFLPRLASGEWIGGFALTEPQAGSDASALKTRARRDGDHYVIDGAKQFITSGKNGQMIIVFAVTDPEAGKKGISAFIVPTDTPGYEVVGVERKMGLHSSDTCALAFADMRIPVENRLGEEGQGYRIALANLEGGRIGIAAQAVGMARAAYEAALAYARDRIAFGRPIAEHQAVAFKLADMATQIDAARLMVLRAAMLREAGKPCLREASMAKLFASEMAEQVCSQAIQIHGGYGYLADYPVERIYRDVRVTQIYEGTSEVQRLVIARDL</sequence>
<dbReference type="eggNOG" id="COG1960">
    <property type="taxonomic scope" value="Bacteria"/>
</dbReference>
<protein>
    <recommendedName>
        <fullName evidence="10">3-sulfinopropanoyl-CoA desulfinase</fullName>
        <ecNumber evidence="7">1.3.8.11</ecNumber>
        <ecNumber evidence="8">3.13.1.4</ecNumber>
    </recommendedName>
    <alternativeName>
        <fullName evidence="11">3-sulfinopropionyl coenzyme A desulfinase</fullName>
    </alternativeName>
    <alternativeName>
        <fullName evidence="9">Cyclohexane-1-carbonyl-CoA dehydrogenase</fullName>
    </alternativeName>
</protein>
<dbReference type="InterPro" id="IPR046373">
    <property type="entry name" value="Acyl-CoA_Oxase/DH_mid-dom_sf"/>
</dbReference>
<evidence type="ECO:0000256" key="6">
    <source>
        <dbReference type="ARBA" id="ARBA00052938"/>
    </source>
</evidence>
<keyword evidence="5 12" id="KW-0560">Oxidoreductase</keyword>
<comment type="similarity">
    <text evidence="2 12">Belongs to the acyl-CoA dehydrogenase family.</text>
</comment>
<dbReference type="EC" id="1.3.8.11" evidence="7"/>
<evidence type="ECO:0000256" key="2">
    <source>
        <dbReference type="ARBA" id="ARBA00009347"/>
    </source>
</evidence>
<dbReference type="SUPFAM" id="SSF47203">
    <property type="entry name" value="Acyl-CoA dehydrogenase C-terminal domain-like"/>
    <property type="match status" value="1"/>
</dbReference>
<comment type="catalytic activity">
    <reaction evidence="6">
        <text>3-sulfinopropanoyl-CoA + H2O = propanoyl-CoA + sulfite + H(+)</text>
        <dbReference type="Rhea" id="RHEA:41624"/>
        <dbReference type="ChEBI" id="CHEBI:15377"/>
        <dbReference type="ChEBI" id="CHEBI:15378"/>
        <dbReference type="ChEBI" id="CHEBI:17359"/>
        <dbReference type="ChEBI" id="CHEBI:57392"/>
        <dbReference type="ChEBI" id="CHEBI:78349"/>
        <dbReference type="EC" id="3.13.1.4"/>
    </reaction>
    <physiologicalReaction direction="left-to-right" evidence="6">
        <dbReference type="Rhea" id="RHEA:41625"/>
    </physiologicalReaction>
</comment>
<evidence type="ECO:0000256" key="12">
    <source>
        <dbReference type="RuleBase" id="RU362125"/>
    </source>
</evidence>
<dbReference type="FunFam" id="1.10.540.10:FF:000002">
    <property type="entry name" value="Acyl-CoA dehydrogenase FadE19"/>
    <property type="match status" value="1"/>
</dbReference>
<evidence type="ECO:0000256" key="5">
    <source>
        <dbReference type="ARBA" id="ARBA00023002"/>
    </source>
</evidence>
<evidence type="ECO:0000256" key="11">
    <source>
        <dbReference type="ARBA" id="ARBA00075603"/>
    </source>
</evidence>
<dbReference type="PROSITE" id="PS00072">
    <property type="entry name" value="ACYL_COA_DH_1"/>
    <property type="match status" value="1"/>
</dbReference>
<evidence type="ECO:0000313" key="16">
    <source>
        <dbReference type="EMBL" id="KGJ04469.1"/>
    </source>
</evidence>
<dbReference type="Gene3D" id="1.10.540.10">
    <property type="entry name" value="Acyl-CoA dehydrogenase/oxidase, N-terminal domain"/>
    <property type="match status" value="1"/>
</dbReference>
<dbReference type="AlphaFoldDB" id="A0A099F236"/>
<accession>A0A099F236</accession>
<dbReference type="Pfam" id="PF02771">
    <property type="entry name" value="Acyl-CoA_dh_N"/>
    <property type="match status" value="1"/>
</dbReference>
<dbReference type="OrthoDB" id="9775090at2"/>
<dbReference type="FunFam" id="2.40.110.10:FF:000009">
    <property type="entry name" value="Acyl-CoA dehydrogenase"/>
    <property type="match status" value="1"/>
</dbReference>
<dbReference type="PANTHER" id="PTHR43884">
    <property type="entry name" value="ACYL-COA DEHYDROGENASE"/>
    <property type="match status" value="1"/>
</dbReference>
<keyword evidence="17" id="KW-1185">Reference proteome</keyword>
<dbReference type="InterPro" id="IPR037069">
    <property type="entry name" value="AcylCoA_DH/ox_N_sf"/>
</dbReference>
<evidence type="ECO:0000256" key="4">
    <source>
        <dbReference type="ARBA" id="ARBA00022827"/>
    </source>
</evidence>
<evidence type="ECO:0000259" key="13">
    <source>
        <dbReference type="Pfam" id="PF00441"/>
    </source>
</evidence>
<feature type="domain" description="Acyl-CoA dehydrogenase/oxidase N-terminal" evidence="15">
    <location>
        <begin position="5"/>
        <end position="116"/>
    </location>
</feature>
<dbReference type="EMBL" id="JRKN01000011">
    <property type="protein sequence ID" value="KGJ04469.1"/>
    <property type="molecule type" value="Genomic_DNA"/>
</dbReference>
<feature type="domain" description="Acyl-CoA dehydrogenase/oxidase C-terminal" evidence="13">
    <location>
        <begin position="227"/>
        <end position="374"/>
    </location>
</feature>
<dbReference type="STRING" id="376733.SAMN04487972_11231"/>
<reference evidence="16 17" key="2">
    <citation type="submission" date="2014-10" db="EMBL/GenBank/DDBJ databases">
        <title>Paracoccus sanguinis sp. nov., isolated from clinical specimens of New York State patients.</title>
        <authorList>
            <person name="Mingle L.A."/>
            <person name="Cole J.A."/>
            <person name="Lapierre P."/>
            <person name="Musser K.A."/>
        </authorList>
    </citation>
    <scope>NUCLEOTIDE SEQUENCE [LARGE SCALE GENOMIC DNA]</scope>
    <source>
        <strain evidence="16 17">JCM 14014</strain>
    </source>
</reference>
<dbReference type="PANTHER" id="PTHR43884:SF12">
    <property type="entry name" value="ISOVALERYL-COA DEHYDROGENASE, MITOCHONDRIAL-RELATED"/>
    <property type="match status" value="1"/>
</dbReference>
<evidence type="ECO:0000259" key="15">
    <source>
        <dbReference type="Pfam" id="PF02771"/>
    </source>
</evidence>
<organism evidence="16 17">
    <name type="scientific">Paracoccus halophilus</name>
    <dbReference type="NCBI Taxonomy" id="376733"/>
    <lineage>
        <taxon>Bacteria</taxon>
        <taxon>Pseudomonadati</taxon>
        <taxon>Pseudomonadota</taxon>
        <taxon>Alphaproteobacteria</taxon>
        <taxon>Rhodobacterales</taxon>
        <taxon>Paracoccaceae</taxon>
        <taxon>Paracoccus</taxon>
    </lineage>
</organism>
<comment type="cofactor">
    <cofactor evidence="1 12">
        <name>FAD</name>
        <dbReference type="ChEBI" id="CHEBI:57692"/>
    </cofactor>
</comment>
<evidence type="ECO:0000256" key="10">
    <source>
        <dbReference type="ARBA" id="ARBA00068311"/>
    </source>
</evidence>
<dbReference type="InterPro" id="IPR013786">
    <property type="entry name" value="AcylCoA_DH/ox_N"/>
</dbReference>
<gene>
    <name evidence="16" type="ORF">IT41_10130</name>
</gene>
<dbReference type="EC" id="3.13.1.4" evidence="8"/>
<evidence type="ECO:0000256" key="9">
    <source>
        <dbReference type="ARBA" id="ARBA00067292"/>
    </source>
</evidence>
<dbReference type="InterPro" id="IPR036250">
    <property type="entry name" value="AcylCo_DH-like_C"/>
</dbReference>
<keyword evidence="3 12" id="KW-0285">Flavoprotein</keyword>
<evidence type="ECO:0000256" key="8">
    <source>
        <dbReference type="ARBA" id="ARBA00066461"/>
    </source>
</evidence>
<dbReference type="PIRSF" id="PIRSF016578">
    <property type="entry name" value="HsaA"/>
    <property type="match status" value="1"/>
</dbReference>
<evidence type="ECO:0000259" key="14">
    <source>
        <dbReference type="Pfam" id="PF02770"/>
    </source>
</evidence>
<dbReference type="FunFam" id="1.20.140.10:FF:000004">
    <property type="entry name" value="Acyl-CoA dehydrogenase FadE25"/>
    <property type="match status" value="1"/>
</dbReference>
<dbReference type="Gene3D" id="2.40.110.10">
    <property type="entry name" value="Butyryl-CoA Dehydrogenase, subunit A, domain 2"/>
    <property type="match status" value="1"/>
</dbReference>